<comment type="caution">
    <text evidence="2">The sequence shown here is derived from an EMBL/GenBank/DDBJ whole genome shotgun (WGS) entry which is preliminary data.</text>
</comment>
<keyword evidence="3" id="KW-1185">Reference proteome</keyword>
<feature type="compositionally biased region" description="Basic and acidic residues" evidence="1">
    <location>
        <begin position="653"/>
        <end position="669"/>
    </location>
</feature>
<name>A0A1J8PH59_9AGAM</name>
<feature type="region of interest" description="Disordered" evidence="1">
    <location>
        <begin position="830"/>
        <end position="884"/>
    </location>
</feature>
<feature type="region of interest" description="Disordered" evidence="1">
    <location>
        <begin position="996"/>
        <end position="1029"/>
    </location>
</feature>
<evidence type="ECO:0000313" key="3">
    <source>
        <dbReference type="Proteomes" id="UP000183567"/>
    </source>
</evidence>
<dbReference type="STRING" id="180088.A0A1J8PH59"/>
<organism evidence="2 3">
    <name type="scientific">Rhizopogon vesiculosus</name>
    <dbReference type="NCBI Taxonomy" id="180088"/>
    <lineage>
        <taxon>Eukaryota</taxon>
        <taxon>Fungi</taxon>
        <taxon>Dikarya</taxon>
        <taxon>Basidiomycota</taxon>
        <taxon>Agaricomycotina</taxon>
        <taxon>Agaricomycetes</taxon>
        <taxon>Agaricomycetidae</taxon>
        <taxon>Boletales</taxon>
        <taxon>Suillineae</taxon>
        <taxon>Rhizopogonaceae</taxon>
        <taxon>Rhizopogon</taxon>
    </lineage>
</organism>
<accession>A0A1J8PH59</accession>
<proteinExistence type="predicted"/>
<feature type="region of interest" description="Disordered" evidence="1">
    <location>
        <begin position="650"/>
        <end position="681"/>
    </location>
</feature>
<protein>
    <submittedName>
        <fullName evidence="2">Uncharacterized protein</fullName>
    </submittedName>
</protein>
<feature type="region of interest" description="Disordered" evidence="1">
    <location>
        <begin position="346"/>
        <end position="365"/>
    </location>
</feature>
<evidence type="ECO:0000313" key="2">
    <source>
        <dbReference type="EMBL" id="OJA08558.1"/>
    </source>
</evidence>
<dbReference type="Proteomes" id="UP000183567">
    <property type="component" value="Unassembled WGS sequence"/>
</dbReference>
<feature type="compositionally biased region" description="Polar residues" evidence="1">
    <location>
        <begin position="830"/>
        <end position="848"/>
    </location>
</feature>
<dbReference type="OrthoDB" id="2422840at2759"/>
<dbReference type="EMBL" id="LVVM01006278">
    <property type="protein sequence ID" value="OJA08558.1"/>
    <property type="molecule type" value="Genomic_DNA"/>
</dbReference>
<gene>
    <name evidence="2" type="ORF">AZE42_03350</name>
</gene>
<evidence type="ECO:0000256" key="1">
    <source>
        <dbReference type="SAM" id="MobiDB-lite"/>
    </source>
</evidence>
<reference evidence="2 3" key="1">
    <citation type="submission" date="2016-03" db="EMBL/GenBank/DDBJ databases">
        <title>Comparative genomics of the ectomycorrhizal sister species Rhizopogon vinicolor and Rhizopogon vesiculosus (Basidiomycota: Boletales) reveals a divergence of the mating type B locus.</title>
        <authorList>
            <person name="Mujic A.B."/>
            <person name="Kuo A."/>
            <person name="Tritt A."/>
            <person name="Lipzen A."/>
            <person name="Chen C."/>
            <person name="Johnson J."/>
            <person name="Sharma A."/>
            <person name="Barry K."/>
            <person name="Grigoriev I.V."/>
            <person name="Spatafora J.W."/>
        </authorList>
    </citation>
    <scope>NUCLEOTIDE SEQUENCE [LARGE SCALE GENOMIC DNA]</scope>
    <source>
        <strain evidence="2 3">AM-OR11-056</strain>
    </source>
</reference>
<sequence>MDPSEISPDYELTVRNHIRQAFLPYIRKHITKDHVAYTESKLEQVSLTSLVYIVADPHALVLPSDPLDNLVKSLDSLELFEERWTTDADTVHKLKSTFKAIAGEGRELRSDAYWRENDHMYTHLAEIYRPMTPALTNRSRQQTLRPGSNALRASLPRTQPAIFEHIGVRPVVVEQVEEFDAPILEEVLNLRPTIDTATRSYVLSQFKLVNPPAQSTDTNMHVTSFLRADSPPPHPIPRPFSPPLFPRSKANSGSLGTGMLNAKAIMDKLDDALAPLPEELEVDMDKLNMTIVDGWATLPISSPPSASPCSSQDTEIDELWEDSPTPLGTPATSLFNARMDDVEVSRTHKPGHALPSTPGPGGPKSLKSLMEHLKPVIPRNAKAINCTTPTKQKHRLPLFLSSAHAENGRCLDSMLGQPPSDCAASLWTTGARKDKRENSDCAPDPDDFEMDIEQGFDMALKHVYHEVQEDNIEGCVLEERLDEKDIALMDVPHLPPPTAHPGASLQPTRMGSLVRGGKGNTPMDANLPRHSTLQPVKGVKPLNLELSWRPFKFTPPIPTDEIVTLVEGSGLEDLEKQGYIDTTSVHGLLRDIDTAFGHSVSIAGCKNFDDRRGTGNIGLSPPRFNKPFPEAKGFELVLTKRERRLLAGLSEFEDPHEHRAEDSDDRQEQQDEASLVTENDQYVNGNGQLLDEYDRSAVRSVHLGGDRHLHSNFGDLNPAGRSFLHSDGLRFTCGDTSTPPGSVLYNSGVLDSVPGVLLDEDLCGVAFESQCVVFDDSGVVIHDDRGCHRDRAGHPRYPEAVYSPENIGNFDHDKENQFYYTCNELQDQPQGVENRSQVPFSSPPSSIQHHGPSSFPTKLRASRGHGQDTGGFFPLSFGSESGRVPKDPIEPGIPTLDSDVERIHIFQPDNNVCEIESPGKVQYIPENDTPENVSSFLQYFVPEVDPPENVSSSLQYLMPEVDPPVSKRKRLHDPTATPTATRAFLDDHLALRNKPIIHAPSPPTTPTAISSQQQVPQTSSASPPRDAPPEILDVHTIRLPDIWDPPVISHCYLASMALIQKRALLRALRDPECQVHLVERYALSGVDIVMDPDTAVLLAPLLALPCEVEGLADRISHVSWRYTHILVILEAFPSADALTADDGNKQSTNTTKLTPYAFSPPMLKAVKKLRRLLSIADSFGTKNSGCEIHWAFANDVGEAALFVRIFGNLAEEWALGEGRDALWGDRGWLQVDEHEDEADLATVEGMNPFAAFVMLYQRSLQEILDMSSERRMEEFSDLMGKSRIASLNALIEQRAQEMDVDATTTESGVGYSTLSIEIEGSIQY</sequence>